<sequence>MSPIHSAQHLPEGLIDCILDYLLVHAPELITKSYRGLQLRECFYYTIHPTMRQFSNFLPILGLCRSWRNAASKHAYSHVMIDMGFGSQGRWSLPKTPTLSLAAENSKSSLAKAVTIYVGLHQIVNGRAEAALSRAPLEDAGFSNVTQVRLLVRSYSDPEGNLADETSCNSDALRLRERILSLFPNVQVTDHSEYEDWANISSRFMAKGFKTSVEFADEGSYYCQWKMLNMLMPGTGLTHISLTGQRYNSAGAIELVRRNANTLSCISLFWFYPTHFRLLIESEDGSNTFIYPHVERLAIYIPMFSWLATSTYTPPSCVPFPRLKHLVCQDRQPYDTDILFRGNSATLETVAIGLDITETGFFHGSSFPYESQPKLDYVHVSLFWVRFTNDRRVFTTETKQNSIRSVLQVVRYKGYTGWQVIEQILVVASLIPSLERISLYRHSCSHLIERVRRELSSTRWTKRIPDSSVNTLVIEHRMTGPCDGTGGHRKKWHSNTNLTETQITCPIVTTHYLTVEPHVVSPTFDER</sequence>
<proteinExistence type="predicted"/>
<dbReference type="Proteomes" id="UP000193922">
    <property type="component" value="Unassembled WGS sequence"/>
</dbReference>
<dbReference type="EMBL" id="MCFD01000006">
    <property type="protein sequence ID" value="ORX69949.1"/>
    <property type="molecule type" value="Genomic_DNA"/>
</dbReference>
<dbReference type="AlphaFoldDB" id="A0A1Y1W8U2"/>
<name>A0A1Y1W8U2_9FUNG</name>
<reference evidence="1 2" key="1">
    <citation type="submission" date="2016-07" db="EMBL/GenBank/DDBJ databases">
        <title>Pervasive Adenine N6-methylation of Active Genes in Fungi.</title>
        <authorList>
            <consortium name="DOE Joint Genome Institute"/>
            <person name="Mondo S.J."/>
            <person name="Dannebaum R.O."/>
            <person name="Kuo R.C."/>
            <person name="Labutti K."/>
            <person name="Haridas S."/>
            <person name="Kuo A."/>
            <person name="Salamov A."/>
            <person name="Ahrendt S.R."/>
            <person name="Lipzen A."/>
            <person name="Sullivan W."/>
            <person name="Andreopoulos W.B."/>
            <person name="Clum A."/>
            <person name="Lindquist E."/>
            <person name="Daum C."/>
            <person name="Ramamoorthy G.K."/>
            <person name="Gryganskyi A."/>
            <person name="Culley D."/>
            <person name="Magnuson J.K."/>
            <person name="James T.Y."/>
            <person name="O'Malley M.A."/>
            <person name="Stajich J.E."/>
            <person name="Spatafora J.W."/>
            <person name="Visel A."/>
            <person name="Grigoriev I.V."/>
        </authorList>
    </citation>
    <scope>NUCLEOTIDE SEQUENCE [LARGE SCALE GENOMIC DNA]</scope>
    <source>
        <strain evidence="1 2">ATCC 12442</strain>
    </source>
</reference>
<dbReference type="GeneID" id="63807989"/>
<gene>
    <name evidence="1" type="ORF">DL89DRAFT_322402</name>
</gene>
<dbReference type="OrthoDB" id="5517020at2759"/>
<evidence type="ECO:0000313" key="2">
    <source>
        <dbReference type="Proteomes" id="UP000193922"/>
    </source>
</evidence>
<keyword evidence="2" id="KW-1185">Reference proteome</keyword>
<accession>A0A1Y1W8U2</accession>
<evidence type="ECO:0000313" key="1">
    <source>
        <dbReference type="EMBL" id="ORX69949.1"/>
    </source>
</evidence>
<protein>
    <submittedName>
        <fullName evidence="1">Uncharacterized protein</fullName>
    </submittedName>
</protein>
<dbReference type="RefSeq" id="XP_040743587.1">
    <property type="nucleotide sequence ID" value="XM_040891341.1"/>
</dbReference>
<organism evidence="1 2">
    <name type="scientific">Linderina pennispora</name>
    <dbReference type="NCBI Taxonomy" id="61395"/>
    <lineage>
        <taxon>Eukaryota</taxon>
        <taxon>Fungi</taxon>
        <taxon>Fungi incertae sedis</taxon>
        <taxon>Zoopagomycota</taxon>
        <taxon>Kickxellomycotina</taxon>
        <taxon>Kickxellomycetes</taxon>
        <taxon>Kickxellales</taxon>
        <taxon>Kickxellaceae</taxon>
        <taxon>Linderina</taxon>
    </lineage>
</organism>
<comment type="caution">
    <text evidence="1">The sequence shown here is derived from an EMBL/GenBank/DDBJ whole genome shotgun (WGS) entry which is preliminary data.</text>
</comment>